<keyword evidence="4" id="KW-0560">Oxidoreductase</keyword>
<comment type="similarity">
    <text evidence="2">Belongs to the carotenoid oxygenase family.</text>
</comment>
<dbReference type="Pfam" id="PF03055">
    <property type="entry name" value="RPE65"/>
    <property type="match status" value="1"/>
</dbReference>
<proteinExistence type="inferred from homology"/>
<gene>
    <name evidence="6" type="ORF">DH2020_036364</name>
</gene>
<sequence length="476" mass="52176">MVDGGALPSCLDGAYIHNGPNPQFFPKSPYHMLGGDGMLHVIKISQGKATFCSRYVKTHKYIMEGKIGHPIVPNFIAGFNGVVPGMARLALMCARVLTKQFDPLTHGFGVGNTSVALLCGRLFALCESDLPYEVKITENGDIITLGRHDFESREPFFRMTAHPKTDKVTGEAFGYGYDFLRPFLTFYRIDGGGRKQKGVGIFSMGKNCTVVHDFGLTENFIVFSDAQIVINPLWVMRGRSPVGIDLDKIPRMGIISRCAEDDSGMWWIDTPGFNMLHCVNAWEEDGGGGDGAGDTNIVMVASKIESVEKIFEITDLPQSTMEKVTINVKAKTVERQSLSTQGLDFAAINPAYAAKKIRYVYASIIGSTTLVGVAKLDLSLTEEDGRDCMVASRQYGSGCDGSEPFFMARDLNNPSVDEDDGYLVTYMHDENTEESKVLVMDAKSPTLDIVAAVKLPQRVPSGFHGLFIPESDLKKL</sequence>
<evidence type="ECO:0000256" key="3">
    <source>
        <dbReference type="ARBA" id="ARBA00022723"/>
    </source>
</evidence>
<comment type="caution">
    <text evidence="6">The sequence shown here is derived from an EMBL/GenBank/DDBJ whole genome shotgun (WGS) entry which is preliminary data.</text>
</comment>
<keyword evidence="3" id="KW-0479">Metal-binding</keyword>
<dbReference type="PANTHER" id="PTHR10543:SF46">
    <property type="entry name" value="CAROTENOID CLEAVAGE DIOXYGENASE 4, CHLOROPLASTIC-RELATED"/>
    <property type="match status" value="1"/>
</dbReference>
<comment type="cofactor">
    <cofactor evidence="1">
        <name>Fe(2+)</name>
        <dbReference type="ChEBI" id="CHEBI:29033"/>
    </cofactor>
</comment>
<evidence type="ECO:0000313" key="6">
    <source>
        <dbReference type="EMBL" id="KAK6129893.1"/>
    </source>
</evidence>
<reference evidence="6 7" key="1">
    <citation type="journal article" date="2021" name="Comput. Struct. Biotechnol. J.">
        <title>De novo genome assembly of the potent medicinal plant Rehmannia glutinosa using nanopore technology.</title>
        <authorList>
            <person name="Ma L."/>
            <person name="Dong C."/>
            <person name="Song C."/>
            <person name="Wang X."/>
            <person name="Zheng X."/>
            <person name="Niu Y."/>
            <person name="Chen S."/>
            <person name="Feng W."/>
        </authorList>
    </citation>
    <scope>NUCLEOTIDE SEQUENCE [LARGE SCALE GENOMIC DNA]</scope>
    <source>
        <strain evidence="6">DH-2019</strain>
    </source>
</reference>
<evidence type="ECO:0000256" key="4">
    <source>
        <dbReference type="ARBA" id="ARBA00022964"/>
    </source>
</evidence>
<dbReference type="InterPro" id="IPR004294">
    <property type="entry name" value="Carotenoid_Oase"/>
</dbReference>
<organism evidence="6 7">
    <name type="scientific">Rehmannia glutinosa</name>
    <name type="common">Chinese foxglove</name>
    <dbReference type="NCBI Taxonomy" id="99300"/>
    <lineage>
        <taxon>Eukaryota</taxon>
        <taxon>Viridiplantae</taxon>
        <taxon>Streptophyta</taxon>
        <taxon>Embryophyta</taxon>
        <taxon>Tracheophyta</taxon>
        <taxon>Spermatophyta</taxon>
        <taxon>Magnoliopsida</taxon>
        <taxon>eudicotyledons</taxon>
        <taxon>Gunneridae</taxon>
        <taxon>Pentapetalae</taxon>
        <taxon>asterids</taxon>
        <taxon>lamiids</taxon>
        <taxon>Lamiales</taxon>
        <taxon>Orobanchaceae</taxon>
        <taxon>Rehmannieae</taxon>
        <taxon>Rehmannia</taxon>
    </lineage>
</organism>
<dbReference type="Proteomes" id="UP001318860">
    <property type="component" value="Unassembled WGS sequence"/>
</dbReference>
<name>A0ABR0V3T2_REHGL</name>
<accession>A0ABR0V3T2</accession>
<protein>
    <recommendedName>
        <fullName evidence="8">Carotenoid cleavage dioxygenase</fullName>
    </recommendedName>
</protein>
<dbReference type="PANTHER" id="PTHR10543">
    <property type="entry name" value="BETA-CAROTENE DIOXYGENASE"/>
    <property type="match status" value="1"/>
</dbReference>
<evidence type="ECO:0008006" key="8">
    <source>
        <dbReference type="Google" id="ProtNLM"/>
    </source>
</evidence>
<dbReference type="EMBL" id="JABTTQ020001609">
    <property type="protein sequence ID" value="KAK6129893.1"/>
    <property type="molecule type" value="Genomic_DNA"/>
</dbReference>
<evidence type="ECO:0000256" key="1">
    <source>
        <dbReference type="ARBA" id="ARBA00001954"/>
    </source>
</evidence>
<evidence type="ECO:0000256" key="2">
    <source>
        <dbReference type="ARBA" id="ARBA00006787"/>
    </source>
</evidence>
<evidence type="ECO:0000256" key="5">
    <source>
        <dbReference type="ARBA" id="ARBA00023004"/>
    </source>
</evidence>
<keyword evidence="7" id="KW-1185">Reference proteome</keyword>
<evidence type="ECO:0000313" key="7">
    <source>
        <dbReference type="Proteomes" id="UP001318860"/>
    </source>
</evidence>
<keyword evidence="4" id="KW-0223">Dioxygenase</keyword>
<keyword evidence="5" id="KW-0408">Iron</keyword>